<gene>
    <name evidence="1" type="primary">RAD23B</name>
</gene>
<reference evidence="1" key="1">
    <citation type="journal article" date="2013" name="PLoS ONE">
        <title>Direct detection of alternative open reading frames translation products in human significantly expands the proteome.</title>
        <authorList>
            <person name="Vanderperre B."/>
            <person name="Lucier J.-F."/>
            <person name="Motard J."/>
            <person name="Tremblay G."/>
            <person name="Vanderperre S."/>
            <person name="Wisztorski M."/>
            <person name="Salzet M."/>
            <person name="Boisvert F.-M."/>
            <person name="Roucou X."/>
        </authorList>
    </citation>
    <scope>NUCLEOTIDE SEQUENCE</scope>
</reference>
<accession>L8EA19</accession>
<dbReference type="ChiTaRS" id="RAD23B">
    <property type="organism name" value="human"/>
</dbReference>
<evidence type="ECO:0000313" key="1">
    <source>
        <dbReference type="EMBL" id="CCQ43193.1"/>
    </source>
</evidence>
<dbReference type="EMBL" id="HF583696">
    <property type="protein sequence ID" value="CCQ43193.1"/>
    <property type="molecule type" value="Genomic_DNA"/>
</dbReference>
<proteinExistence type="predicted"/>
<sequence>MTFSVYSDHSENWKQKKKTASSWKVTAEGGMELVSLDNKSGYTRINYQKTAQAKF</sequence>
<organism evidence="1">
    <name type="scientific">Homo sapiens</name>
    <name type="common">Human</name>
    <dbReference type="NCBI Taxonomy" id="9606"/>
    <lineage>
        <taxon>Eukaryota</taxon>
        <taxon>Metazoa</taxon>
        <taxon>Chordata</taxon>
        <taxon>Craniata</taxon>
        <taxon>Vertebrata</taxon>
        <taxon>Euteleostomi</taxon>
        <taxon>Mammalia</taxon>
        <taxon>Eutheria</taxon>
        <taxon>Euarchontoglires</taxon>
        <taxon>Primates</taxon>
        <taxon>Haplorrhini</taxon>
        <taxon>Catarrhini</taxon>
        <taxon>Hominidae</taxon>
        <taxon>Homo</taxon>
    </lineage>
</organism>
<name>L8EA19_HUMAN</name>
<dbReference type="OrthoDB" id="419317at2759"/>
<protein>
    <submittedName>
        <fullName evidence="1">Alternative protein RAD23B</fullName>
    </submittedName>
</protein>
<dbReference type="AlphaFoldDB" id="L8EA19"/>